<dbReference type="OrthoDB" id="5464689at2"/>
<dbReference type="Proteomes" id="UP000274909">
    <property type="component" value="Unassembled WGS sequence"/>
</dbReference>
<evidence type="ECO:0000313" key="5">
    <source>
        <dbReference type="EMBL" id="RUR00951.1"/>
    </source>
</evidence>
<evidence type="ECO:0000259" key="4">
    <source>
        <dbReference type="PROSITE" id="PS01124"/>
    </source>
</evidence>
<dbReference type="RefSeq" id="WP_127047928.1">
    <property type="nucleotide sequence ID" value="NZ_RZGZ01000002.1"/>
</dbReference>
<dbReference type="Pfam" id="PF12833">
    <property type="entry name" value="HTH_18"/>
    <property type="match status" value="1"/>
</dbReference>
<dbReference type="PANTHER" id="PTHR46796">
    <property type="entry name" value="HTH-TYPE TRANSCRIPTIONAL ACTIVATOR RHAS-RELATED"/>
    <property type="match status" value="1"/>
</dbReference>
<dbReference type="Gene3D" id="1.10.10.60">
    <property type="entry name" value="Homeodomain-like"/>
    <property type="match status" value="1"/>
</dbReference>
<name>A0A3S0XMY5_9MICO</name>
<protein>
    <submittedName>
        <fullName evidence="5">AraC family transcriptional regulator</fullName>
    </submittedName>
</protein>
<dbReference type="GO" id="GO:0003700">
    <property type="term" value="F:DNA-binding transcription factor activity"/>
    <property type="evidence" value="ECO:0007669"/>
    <property type="project" value="InterPro"/>
</dbReference>
<sequence>MPTVHRRRLVTNDRDEGSVFMRGVFPGVSLGAPEDDEPFELGLSVVGEPRVSVVSLSVSGQARGVGSVPEVVAIGRVRGGRFGLSYGRHDVDTSLPYIRRPGESEMRMDDARLDLVVLDPSAFRDAAVAYRGSDLGLAPRGGTSTAPRSRAVGAAWHAAANRLVATAADEEAFASDLVRDRLFDVTVRTVLEAFPIADDPSSVDTEVLAPQAVARAAAYIDEHVCEHVSLADIAGAARLSVRGVQYAFRRALGVTPLAYLRERRLDAVRIELIASDPAVVSVAEVARRWGFAHLSRFAESYRGRFGEYPSSTIRS</sequence>
<proteinExistence type="predicted"/>
<keyword evidence="1" id="KW-0805">Transcription regulation</keyword>
<dbReference type="EMBL" id="RZGZ01000002">
    <property type="protein sequence ID" value="RUR00951.1"/>
    <property type="molecule type" value="Genomic_DNA"/>
</dbReference>
<dbReference type="InterPro" id="IPR050204">
    <property type="entry name" value="AraC_XylS_family_regulators"/>
</dbReference>
<evidence type="ECO:0000256" key="2">
    <source>
        <dbReference type="ARBA" id="ARBA00023125"/>
    </source>
</evidence>
<dbReference type="GO" id="GO:0043565">
    <property type="term" value="F:sequence-specific DNA binding"/>
    <property type="evidence" value="ECO:0007669"/>
    <property type="project" value="InterPro"/>
</dbReference>
<comment type="caution">
    <text evidence="5">The sequence shown here is derived from an EMBL/GenBank/DDBJ whole genome shotgun (WGS) entry which is preliminary data.</text>
</comment>
<dbReference type="InterPro" id="IPR018060">
    <property type="entry name" value="HTH_AraC"/>
</dbReference>
<evidence type="ECO:0000313" key="6">
    <source>
        <dbReference type="Proteomes" id="UP000274909"/>
    </source>
</evidence>
<dbReference type="InterPro" id="IPR009057">
    <property type="entry name" value="Homeodomain-like_sf"/>
</dbReference>
<organism evidence="5 6">
    <name type="scientific">Labedella endophytica</name>
    <dbReference type="NCBI Taxonomy" id="1523160"/>
    <lineage>
        <taxon>Bacteria</taxon>
        <taxon>Bacillati</taxon>
        <taxon>Actinomycetota</taxon>
        <taxon>Actinomycetes</taxon>
        <taxon>Micrococcales</taxon>
        <taxon>Microbacteriaceae</taxon>
        <taxon>Labedella</taxon>
    </lineage>
</organism>
<dbReference type="SUPFAM" id="SSF46689">
    <property type="entry name" value="Homeodomain-like"/>
    <property type="match status" value="1"/>
</dbReference>
<dbReference type="SMART" id="SM00342">
    <property type="entry name" value="HTH_ARAC"/>
    <property type="match status" value="1"/>
</dbReference>
<keyword evidence="3" id="KW-0804">Transcription</keyword>
<feature type="domain" description="HTH araC/xylS-type" evidence="4">
    <location>
        <begin position="214"/>
        <end position="315"/>
    </location>
</feature>
<keyword evidence="6" id="KW-1185">Reference proteome</keyword>
<reference evidence="5 6" key="1">
    <citation type="submission" date="2018-12" db="EMBL/GenBank/DDBJ databases">
        <authorList>
            <person name="Li F."/>
        </authorList>
    </citation>
    <scope>NUCLEOTIDE SEQUENCE [LARGE SCALE GENOMIC DNA]</scope>
    <source>
        <strain evidence="5 6">EGI 6500705</strain>
    </source>
</reference>
<dbReference type="AlphaFoldDB" id="A0A3S0XMY5"/>
<accession>A0A3S0XMY5</accession>
<dbReference type="PANTHER" id="PTHR46796:SF12">
    <property type="entry name" value="HTH-TYPE DNA-BINDING TRANSCRIPTIONAL ACTIVATOR EUTR"/>
    <property type="match status" value="1"/>
</dbReference>
<evidence type="ECO:0000256" key="3">
    <source>
        <dbReference type="ARBA" id="ARBA00023163"/>
    </source>
</evidence>
<gene>
    <name evidence="5" type="ORF">ELQ94_05265</name>
</gene>
<keyword evidence="2" id="KW-0238">DNA-binding</keyword>
<dbReference type="PROSITE" id="PS01124">
    <property type="entry name" value="HTH_ARAC_FAMILY_2"/>
    <property type="match status" value="1"/>
</dbReference>
<evidence type="ECO:0000256" key="1">
    <source>
        <dbReference type="ARBA" id="ARBA00023015"/>
    </source>
</evidence>